<keyword evidence="10 11" id="KW-0456">Lyase</keyword>
<dbReference type="PANTHER" id="PTHR21085">
    <property type="entry name" value="CHORISMATE SYNTHASE"/>
    <property type="match status" value="1"/>
</dbReference>
<dbReference type="AlphaFoldDB" id="A0A0F6TD46"/>
<dbReference type="InterPro" id="IPR035904">
    <property type="entry name" value="Chorismate_synth_AroC_sf"/>
</dbReference>
<keyword evidence="9 11" id="KW-0057">Aromatic amino acid biosynthesis</keyword>
<feature type="binding site" evidence="11">
    <location>
        <position position="305"/>
    </location>
    <ligand>
        <name>FMN</name>
        <dbReference type="ChEBI" id="CHEBI:58210"/>
    </ligand>
</feature>
<dbReference type="SUPFAM" id="SSF103263">
    <property type="entry name" value="Chorismate synthase, AroC"/>
    <property type="match status" value="1"/>
</dbReference>
<comment type="catalytic activity">
    <reaction evidence="11">
        <text>5-O-(1-carboxyvinyl)-3-phosphoshikimate = chorismate + phosphate</text>
        <dbReference type="Rhea" id="RHEA:21020"/>
        <dbReference type="ChEBI" id="CHEBI:29748"/>
        <dbReference type="ChEBI" id="CHEBI:43474"/>
        <dbReference type="ChEBI" id="CHEBI:57701"/>
        <dbReference type="EC" id="4.2.3.5"/>
    </reaction>
</comment>
<dbReference type="Proteomes" id="UP000033457">
    <property type="component" value="Chromosome"/>
</dbReference>
<feature type="binding site" evidence="11">
    <location>
        <position position="346"/>
    </location>
    <ligand>
        <name>FMN</name>
        <dbReference type="ChEBI" id="CHEBI:58210"/>
    </ligand>
</feature>
<dbReference type="GO" id="GO:0010181">
    <property type="term" value="F:FMN binding"/>
    <property type="evidence" value="ECO:0007669"/>
    <property type="project" value="TreeGrafter"/>
</dbReference>
<evidence type="ECO:0000256" key="6">
    <source>
        <dbReference type="ARBA" id="ARBA00022643"/>
    </source>
</evidence>
<organism evidence="12 14">
    <name type="scientific">Corynebacterium kutscheri</name>
    <dbReference type="NCBI Taxonomy" id="35755"/>
    <lineage>
        <taxon>Bacteria</taxon>
        <taxon>Bacillati</taxon>
        <taxon>Actinomycetota</taxon>
        <taxon>Actinomycetes</taxon>
        <taxon>Mycobacteriales</taxon>
        <taxon>Corynebacteriaceae</taxon>
        <taxon>Corynebacterium</taxon>
    </lineage>
</organism>
<keyword evidence="7 11" id="KW-0274">FAD</keyword>
<dbReference type="PROSITE" id="PS00788">
    <property type="entry name" value="CHORISMATE_SYNTHASE_2"/>
    <property type="match status" value="1"/>
</dbReference>
<dbReference type="EMBL" id="LR134377">
    <property type="protein sequence ID" value="VEH08595.1"/>
    <property type="molecule type" value="Genomic_DNA"/>
</dbReference>
<dbReference type="Pfam" id="PF01264">
    <property type="entry name" value="Chorismate_synt"/>
    <property type="match status" value="1"/>
</dbReference>
<gene>
    <name evidence="11 12" type="primary">aroC</name>
    <name evidence="13" type="ORF">NCTC949_01710</name>
    <name evidence="12" type="ORF">UL82_05720</name>
</gene>
<reference evidence="13 15" key="2">
    <citation type="submission" date="2018-12" db="EMBL/GenBank/DDBJ databases">
        <authorList>
            <consortium name="Pathogen Informatics"/>
        </authorList>
    </citation>
    <scope>NUCLEOTIDE SEQUENCE [LARGE SCALE GENOMIC DNA]</scope>
    <source>
        <strain evidence="13 15">NCTC949</strain>
    </source>
</reference>
<dbReference type="GO" id="GO:0008652">
    <property type="term" value="P:amino acid biosynthetic process"/>
    <property type="evidence" value="ECO:0007669"/>
    <property type="project" value="UniProtKB-KW"/>
</dbReference>
<evidence type="ECO:0000256" key="7">
    <source>
        <dbReference type="ARBA" id="ARBA00022827"/>
    </source>
</evidence>
<dbReference type="PIRSF" id="PIRSF001456">
    <property type="entry name" value="Chorismate_synth"/>
    <property type="match status" value="1"/>
</dbReference>
<feature type="binding site" evidence="11">
    <location>
        <begin position="140"/>
        <end position="142"/>
    </location>
    <ligand>
        <name>FMN</name>
        <dbReference type="ChEBI" id="CHEBI:58210"/>
    </ligand>
</feature>
<protein>
    <recommendedName>
        <fullName evidence="3 11">Chorismate synthase</fullName>
        <shortName evidence="11">CS</shortName>
        <ecNumber evidence="3 11">4.2.3.5</ecNumber>
    </recommendedName>
    <alternativeName>
        <fullName evidence="11">5-enolpyruvylshikimate-3-phosphate phospholyase</fullName>
    </alternativeName>
</protein>
<dbReference type="HAMAP" id="MF_00300">
    <property type="entry name" value="Chorismate_synth"/>
    <property type="match status" value="1"/>
</dbReference>
<name>A0A0F6TD46_9CORY</name>
<dbReference type="OrthoDB" id="9771806at2"/>
<sequence length="402" mass="43452">MLRWTTSGESHGQALIAMIENMPSGVPIRTEEISYQLARRRLGYGRGARMKFEKDEITMLGGVRHGKTLGSPIAIMIANTEWPKWTTIMSADPLDYADPAVATALNSGRGAQLTRPRPGHADFAGMLKYDFDEARPILERASARETAARVAAATVARNFLRETLQVEVFSHVISIGRSEPYTGVSPTFSDCEDIDRSPVRAYDKQAEESMIAEIEEAKKQGDTLGGVVEVIVDGLPIGLGSHVSSESRLDAQLASALMGIQAIKAVEIGDGFEEARRRGSEAHDEIVRDETGIHRLSNRAGGIEGGMTNGETLRVRAAMKPISTVPRALQTIDMTTGKKASGIHQRSDVVAVPAAGVVAEAMVALVLAKNVLDKFGGDSLLETQRNIAAYQDNIARRLNFDS</sequence>
<feature type="binding site" evidence="11">
    <location>
        <begin position="320"/>
        <end position="324"/>
    </location>
    <ligand>
        <name>FMN</name>
        <dbReference type="ChEBI" id="CHEBI:58210"/>
    </ligand>
</feature>
<dbReference type="GO" id="GO:0004107">
    <property type="term" value="F:chorismate synthase activity"/>
    <property type="evidence" value="ECO:0007669"/>
    <property type="project" value="UniProtKB-UniRule"/>
</dbReference>
<dbReference type="STRING" id="35755.UL82_05720"/>
<keyword evidence="14" id="KW-1185">Reference proteome</keyword>
<dbReference type="Proteomes" id="UP000271380">
    <property type="component" value="Chromosome"/>
</dbReference>
<comment type="pathway">
    <text evidence="1 11">Metabolic intermediate biosynthesis; chorismate biosynthesis; chorismate from D-erythrose 4-phosphate and phosphoenolpyruvate: step 7/7.</text>
</comment>
<reference evidence="12 14" key="1">
    <citation type="journal article" date="2015" name="Genome Announc.">
        <title>Complete Genome Sequence of Corynebacterium kutscheri DSM 20755, a Corynebacterial Type Strain with Remarkably Low G+C Content of Chromosomal DNA.</title>
        <authorList>
            <person name="Ruckert C."/>
            <person name="Albersmeier A."/>
            <person name="Winkler A."/>
            <person name="Tauch A."/>
        </authorList>
    </citation>
    <scope>NUCLEOTIDE SEQUENCE [LARGE SCALE GENOMIC DNA]</scope>
    <source>
        <strain evidence="12 14">DSM 20755</strain>
    </source>
</reference>
<feature type="binding site" evidence="11">
    <location>
        <position position="46"/>
    </location>
    <ligand>
        <name>NADP(+)</name>
        <dbReference type="ChEBI" id="CHEBI:58349"/>
    </ligand>
</feature>
<comment type="cofactor">
    <cofactor evidence="11">
        <name>FMNH2</name>
        <dbReference type="ChEBI" id="CHEBI:57618"/>
    </cofactor>
    <text evidence="11">Reduced FMN (FMNH(2)).</text>
</comment>
<dbReference type="GO" id="GO:0009073">
    <property type="term" value="P:aromatic amino acid family biosynthetic process"/>
    <property type="evidence" value="ECO:0007669"/>
    <property type="project" value="UniProtKB-KW"/>
</dbReference>
<comment type="function">
    <text evidence="11">Catalyzes the anti-1,4-elimination of the C-3 phosphate and the C-6 proR hydrogen from 5-enolpyruvylshikimate-3-phosphate (EPSP) to yield chorismate, which is the branch point compound that serves as the starting substrate for the three terminal pathways of aromatic amino acid biosynthesis. This reaction introduces a second double bond into the aromatic ring system.</text>
</comment>
<accession>A0A0F6TD46</accession>
<evidence type="ECO:0000256" key="10">
    <source>
        <dbReference type="ARBA" id="ARBA00023239"/>
    </source>
</evidence>
<keyword evidence="6 11" id="KW-0288">FMN</keyword>
<dbReference type="PANTHER" id="PTHR21085:SF0">
    <property type="entry name" value="CHORISMATE SYNTHASE"/>
    <property type="match status" value="1"/>
</dbReference>
<feature type="binding site" evidence="11">
    <location>
        <position position="40"/>
    </location>
    <ligand>
        <name>NADP(+)</name>
        <dbReference type="ChEBI" id="CHEBI:58349"/>
    </ligand>
</feature>
<keyword evidence="8 11" id="KW-0521">NADP</keyword>
<dbReference type="EMBL" id="CP011312">
    <property type="protein sequence ID" value="AKE41319.1"/>
    <property type="molecule type" value="Genomic_DNA"/>
</dbReference>
<feature type="binding site" evidence="11">
    <location>
        <begin position="261"/>
        <end position="262"/>
    </location>
    <ligand>
        <name>FMN</name>
        <dbReference type="ChEBI" id="CHEBI:58210"/>
    </ligand>
</feature>
<dbReference type="PROSITE" id="PS00789">
    <property type="entry name" value="CHORISMATE_SYNTHASE_3"/>
    <property type="match status" value="1"/>
</dbReference>
<evidence type="ECO:0000313" key="14">
    <source>
        <dbReference type="Proteomes" id="UP000033457"/>
    </source>
</evidence>
<evidence type="ECO:0000256" key="5">
    <source>
        <dbReference type="ARBA" id="ARBA00022630"/>
    </source>
</evidence>
<evidence type="ECO:0000313" key="13">
    <source>
        <dbReference type="EMBL" id="VEH08595.1"/>
    </source>
</evidence>
<evidence type="ECO:0000256" key="9">
    <source>
        <dbReference type="ARBA" id="ARBA00023141"/>
    </source>
</evidence>
<evidence type="ECO:0000256" key="2">
    <source>
        <dbReference type="ARBA" id="ARBA00008014"/>
    </source>
</evidence>
<evidence type="ECO:0000256" key="1">
    <source>
        <dbReference type="ARBA" id="ARBA00005044"/>
    </source>
</evidence>
<evidence type="ECO:0000256" key="4">
    <source>
        <dbReference type="ARBA" id="ARBA00022605"/>
    </source>
</evidence>
<comment type="similarity">
    <text evidence="2 11">Belongs to the chorismate synthase family.</text>
</comment>
<dbReference type="NCBIfam" id="TIGR00033">
    <property type="entry name" value="aroC"/>
    <property type="match status" value="1"/>
</dbReference>
<evidence type="ECO:0000256" key="11">
    <source>
        <dbReference type="HAMAP-Rule" id="MF_00300"/>
    </source>
</evidence>
<dbReference type="FunFam" id="3.60.150.10:FF:000002">
    <property type="entry name" value="Chorismate synthase"/>
    <property type="match status" value="1"/>
</dbReference>
<evidence type="ECO:0000256" key="8">
    <source>
        <dbReference type="ARBA" id="ARBA00022857"/>
    </source>
</evidence>
<dbReference type="InterPro" id="IPR020541">
    <property type="entry name" value="Chorismate_synthase_CS"/>
</dbReference>
<dbReference type="HOGENOM" id="CLU_034547_2_0_11"/>
<dbReference type="RefSeq" id="WP_046439543.1">
    <property type="nucleotide sequence ID" value="NZ_CP011312.1"/>
</dbReference>
<keyword evidence="5 11" id="KW-0285">Flavoprotein</keyword>
<dbReference type="Gene3D" id="3.60.150.10">
    <property type="entry name" value="Chorismate synthase AroC"/>
    <property type="match status" value="1"/>
</dbReference>
<dbReference type="KEGG" id="cku:UL82_05720"/>
<evidence type="ECO:0000256" key="3">
    <source>
        <dbReference type="ARBA" id="ARBA00013036"/>
    </source>
</evidence>
<comment type="subunit">
    <text evidence="11">Homotetramer.</text>
</comment>
<dbReference type="NCBIfam" id="NF003793">
    <property type="entry name" value="PRK05382.1"/>
    <property type="match status" value="1"/>
</dbReference>
<dbReference type="UniPathway" id="UPA00053">
    <property type="reaction ID" value="UER00090"/>
</dbReference>
<dbReference type="EC" id="4.2.3.5" evidence="3 11"/>
<evidence type="ECO:0000313" key="15">
    <source>
        <dbReference type="Proteomes" id="UP000271380"/>
    </source>
</evidence>
<evidence type="ECO:0000313" key="12">
    <source>
        <dbReference type="EMBL" id="AKE41319.1"/>
    </source>
</evidence>
<dbReference type="GO" id="GO:0005829">
    <property type="term" value="C:cytosol"/>
    <property type="evidence" value="ECO:0007669"/>
    <property type="project" value="TreeGrafter"/>
</dbReference>
<dbReference type="GO" id="GO:0009423">
    <property type="term" value="P:chorismate biosynthetic process"/>
    <property type="evidence" value="ECO:0007669"/>
    <property type="project" value="UniProtKB-UniRule"/>
</dbReference>
<proteinExistence type="inferred from homology"/>
<dbReference type="CDD" id="cd07304">
    <property type="entry name" value="Chorismate_synthase"/>
    <property type="match status" value="1"/>
</dbReference>
<dbReference type="InterPro" id="IPR000453">
    <property type="entry name" value="Chorismate_synth"/>
</dbReference>
<keyword evidence="4 11" id="KW-0028">Amino-acid biosynthesis</keyword>